<feature type="region of interest" description="Disordered" evidence="1">
    <location>
        <begin position="1"/>
        <end position="23"/>
    </location>
</feature>
<evidence type="ECO:0000256" key="1">
    <source>
        <dbReference type="SAM" id="MobiDB-lite"/>
    </source>
</evidence>
<feature type="domain" description="Retrovirus-related Pol polyprotein from transposon TNT 1-94-like beta-barrel" evidence="2">
    <location>
        <begin position="370"/>
        <end position="444"/>
    </location>
</feature>
<comment type="caution">
    <text evidence="3">The sequence shown here is derived from an EMBL/GenBank/DDBJ whole genome shotgun (WGS) entry which is preliminary data.</text>
</comment>
<dbReference type="PANTHER" id="PTHR11439:SF495">
    <property type="entry name" value="REVERSE TRANSCRIPTASE, RNA-DEPENDENT DNA POLYMERASE-RELATED"/>
    <property type="match status" value="1"/>
</dbReference>
<proteinExistence type="predicted"/>
<gene>
    <name evidence="3" type="ORF">Tci_008812</name>
</gene>
<feature type="compositionally biased region" description="Low complexity" evidence="1">
    <location>
        <begin position="342"/>
        <end position="353"/>
    </location>
</feature>
<feature type="region of interest" description="Disordered" evidence="1">
    <location>
        <begin position="317"/>
        <end position="363"/>
    </location>
</feature>
<name>A0A6L2JMG1_TANCI</name>
<feature type="region of interest" description="Disordered" evidence="1">
    <location>
        <begin position="539"/>
        <end position="570"/>
    </location>
</feature>
<dbReference type="CDD" id="cd09272">
    <property type="entry name" value="RNase_HI_RT_Ty1"/>
    <property type="match status" value="1"/>
</dbReference>
<organism evidence="3">
    <name type="scientific">Tanacetum cinerariifolium</name>
    <name type="common">Dalmatian daisy</name>
    <name type="synonym">Chrysanthemum cinerariifolium</name>
    <dbReference type="NCBI Taxonomy" id="118510"/>
    <lineage>
        <taxon>Eukaryota</taxon>
        <taxon>Viridiplantae</taxon>
        <taxon>Streptophyta</taxon>
        <taxon>Embryophyta</taxon>
        <taxon>Tracheophyta</taxon>
        <taxon>Spermatophyta</taxon>
        <taxon>Magnoliopsida</taxon>
        <taxon>eudicotyledons</taxon>
        <taxon>Gunneridae</taxon>
        <taxon>Pentapetalae</taxon>
        <taxon>asterids</taxon>
        <taxon>campanulids</taxon>
        <taxon>Asterales</taxon>
        <taxon>Asteraceae</taxon>
        <taxon>Asteroideae</taxon>
        <taxon>Anthemideae</taxon>
        <taxon>Anthemidinae</taxon>
        <taxon>Tanacetum</taxon>
    </lineage>
</organism>
<protein>
    <submittedName>
        <fullName evidence="3">Uncharacterized mitochondrial protein AtMg00810-like</fullName>
    </submittedName>
</protein>
<reference evidence="3" key="1">
    <citation type="journal article" date="2019" name="Sci. Rep.">
        <title>Draft genome of Tanacetum cinerariifolium, the natural source of mosquito coil.</title>
        <authorList>
            <person name="Yamashiro T."/>
            <person name="Shiraishi A."/>
            <person name="Satake H."/>
            <person name="Nakayama K."/>
        </authorList>
    </citation>
    <scope>NUCLEOTIDE SEQUENCE</scope>
</reference>
<dbReference type="EMBL" id="BKCJ010000856">
    <property type="protein sequence ID" value="GEU36834.1"/>
    <property type="molecule type" value="Genomic_DNA"/>
</dbReference>
<evidence type="ECO:0000313" key="3">
    <source>
        <dbReference type="EMBL" id="GEU36834.1"/>
    </source>
</evidence>
<evidence type="ECO:0000259" key="2">
    <source>
        <dbReference type="Pfam" id="PF22936"/>
    </source>
</evidence>
<dbReference type="Pfam" id="PF22936">
    <property type="entry name" value="Pol_BBD"/>
    <property type="match status" value="1"/>
</dbReference>
<feature type="compositionally biased region" description="Polar residues" evidence="1">
    <location>
        <begin position="1"/>
        <end position="21"/>
    </location>
</feature>
<dbReference type="PANTHER" id="PTHR11439">
    <property type="entry name" value="GAG-POL-RELATED RETROTRANSPOSON"/>
    <property type="match status" value="1"/>
</dbReference>
<dbReference type="InterPro" id="IPR054722">
    <property type="entry name" value="PolX-like_BBD"/>
</dbReference>
<accession>A0A6L2JMG1</accession>
<dbReference type="AlphaFoldDB" id="A0A6L2JMG1"/>
<sequence length="839" mass="93159">MNTSPGMGVSTESGDTMNEDTSVGGASVVKEGVTPFVVDLMMEKDKLSSLEDTTKVNVRTLYTPACNGIAVVVLVDSMQAISERFANTPYGFLLGKKVAYLVVANYVSYARVMIELRADVELKDDIVMAMPKITRKGHYTCHVLVEYEWKPPSGKAILVDKDGNHLKKVEFSGEYDSEDEVASVVNDMARSMASERVGFGTQCLLEQWRDLYGNGDYNDDPYDDDMYEGQDISQDLQAICDNLDIRVQGLSFRVDAAKDFKENYAKSHAHRGNHQYYASMTLTNPQKHVVHTSVLTKSKLVPITAARQVTADVPKPHVTRPRQAKPIVTKPHSPHRKHINRSPSPKSSNFSPKVTAVKGNPQHALKDKRVIDSRCLRHMIGNMSYLSDSKELNGGYVAFGGNPKGGKIFGKGKIRTGKLDFDDVYFVKKLEFNLFSVLQMCEKKNSILFNDTECLILSPEFKLLDKNQVLLRVPRENNMYNVNLKNIVSSGDLTCLFAKETLDEGGKGSTICSFLVWSSGATNPQNTNVDVPFEVKEPEFEGSKPQSDVYVSASSSAQSKKHDDKTKRAAKGKIPVVGQISTNNTNTFSVVGPSNAAISPTHGKSSYVDSSQLLDDPNMAELEDITYSDNEYDVGAEAHLNNLETSITVSPIPTTRVHKDHLVTQIIGDLSSATQTRSMTRVAKDQEPKRVHQAIKDPSWIEAMREELLQFKMQKVWVLVDLPHEKRAIDGKSTSTPIDNEKPLLKDPDVKRIFRYLKGKPHLGLWYPKDSPFNLVAYSNSDYVGASLDRKSTTGGCQFLGCRLISWQCKKQTVVATSSTKAEYVAAASCYAQVLWIQN</sequence>